<evidence type="ECO:0000313" key="1">
    <source>
        <dbReference type="EMBL" id="CAG8617015.1"/>
    </source>
</evidence>
<gene>
    <name evidence="1" type="ORF">SCALOS_LOCUS7515</name>
</gene>
<dbReference type="EMBL" id="CAJVPM010016921">
    <property type="protein sequence ID" value="CAG8617015.1"/>
    <property type="molecule type" value="Genomic_DNA"/>
</dbReference>
<comment type="caution">
    <text evidence="1">The sequence shown here is derived from an EMBL/GenBank/DDBJ whole genome shotgun (WGS) entry which is preliminary data.</text>
</comment>
<organism evidence="1 2">
    <name type="scientific">Scutellospora calospora</name>
    <dbReference type="NCBI Taxonomy" id="85575"/>
    <lineage>
        <taxon>Eukaryota</taxon>
        <taxon>Fungi</taxon>
        <taxon>Fungi incertae sedis</taxon>
        <taxon>Mucoromycota</taxon>
        <taxon>Glomeromycotina</taxon>
        <taxon>Glomeromycetes</taxon>
        <taxon>Diversisporales</taxon>
        <taxon>Gigasporaceae</taxon>
        <taxon>Scutellospora</taxon>
    </lineage>
</organism>
<protein>
    <submittedName>
        <fullName evidence="1">7329_t:CDS:1</fullName>
    </submittedName>
</protein>
<feature type="non-terminal residue" evidence="1">
    <location>
        <position position="48"/>
    </location>
</feature>
<accession>A0ACA9MY16</accession>
<reference evidence="1" key="1">
    <citation type="submission" date="2021-06" db="EMBL/GenBank/DDBJ databases">
        <authorList>
            <person name="Kallberg Y."/>
            <person name="Tangrot J."/>
            <person name="Rosling A."/>
        </authorList>
    </citation>
    <scope>NUCLEOTIDE SEQUENCE</scope>
    <source>
        <strain evidence="1">AU212A</strain>
    </source>
</reference>
<sequence length="48" mass="5106">VLPPSLPGKDPLPQRVVVKAGNTKNTMLLLVNANVHKDTKEQSLSAGE</sequence>
<name>A0ACA9MY16_9GLOM</name>
<feature type="non-terminal residue" evidence="1">
    <location>
        <position position="1"/>
    </location>
</feature>
<proteinExistence type="predicted"/>
<keyword evidence="2" id="KW-1185">Reference proteome</keyword>
<dbReference type="Proteomes" id="UP000789860">
    <property type="component" value="Unassembled WGS sequence"/>
</dbReference>
<evidence type="ECO:0000313" key="2">
    <source>
        <dbReference type="Proteomes" id="UP000789860"/>
    </source>
</evidence>